<protein>
    <recommendedName>
        <fullName evidence="3">Glycolipid-binding protein</fullName>
    </recommendedName>
</protein>
<evidence type="ECO:0008006" key="3">
    <source>
        <dbReference type="Google" id="ProtNLM"/>
    </source>
</evidence>
<keyword evidence="2" id="KW-1185">Reference proteome</keyword>
<sequence>MRRDIVWECTSQMGLEHLVLTIGAEEVRADGVILLDEEGDVFRLRYAIELGADWRTRSATVSVDRGNAAHTIAILRQGDDWSVDGIARPDLAGAFDIDIAGTPFTNAMPLRRLDLATGVPAAIQVVYVRIPDLTVATARQDYTRLAPGRFRYRGLGTGFEAEITVDPDGIVIDYPPIWRRR</sequence>
<dbReference type="OrthoDB" id="7347529at2"/>
<organism evidence="1 2">
    <name type="scientific">Stella humosa</name>
    <dbReference type="NCBI Taxonomy" id="94"/>
    <lineage>
        <taxon>Bacteria</taxon>
        <taxon>Pseudomonadati</taxon>
        <taxon>Pseudomonadota</taxon>
        <taxon>Alphaproteobacteria</taxon>
        <taxon>Rhodospirillales</taxon>
        <taxon>Stellaceae</taxon>
        <taxon>Stella</taxon>
    </lineage>
</organism>
<dbReference type="InterPro" id="IPR009467">
    <property type="entry name" value="Glycolipid-bd_prot_put"/>
</dbReference>
<reference evidence="1 2" key="1">
    <citation type="submission" date="2018-11" db="EMBL/GenBank/DDBJ databases">
        <title>Genomic Encyclopedia of Type Strains, Phase IV (KMG-IV): sequencing the most valuable type-strain genomes for metagenomic binning, comparative biology and taxonomic classification.</title>
        <authorList>
            <person name="Goeker M."/>
        </authorList>
    </citation>
    <scope>NUCLEOTIDE SEQUENCE [LARGE SCALE GENOMIC DNA]</scope>
    <source>
        <strain evidence="1 2">DSM 5900</strain>
    </source>
</reference>
<dbReference type="SUPFAM" id="SSF159275">
    <property type="entry name" value="PA1994-like"/>
    <property type="match status" value="1"/>
</dbReference>
<evidence type="ECO:0000313" key="1">
    <source>
        <dbReference type="EMBL" id="ROP81048.1"/>
    </source>
</evidence>
<accession>A0A3N1KRS9</accession>
<gene>
    <name evidence="1" type="ORF">EDC65_5383</name>
</gene>
<dbReference type="Pfam" id="PF06475">
    <property type="entry name" value="Glycolipid_bind"/>
    <property type="match status" value="1"/>
</dbReference>
<comment type="caution">
    <text evidence="1">The sequence shown here is derived from an EMBL/GenBank/DDBJ whole genome shotgun (WGS) entry which is preliminary data.</text>
</comment>
<dbReference type="RefSeq" id="WP_123695532.1">
    <property type="nucleotide sequence ID" value="NZ_AP019700.1"/>
</dbReference>
<proteinExistence type="predicted"/>
<evidence type="ECO:0000313" key="2">
    <source>
        <dbReference type="Proteomes" id="UP000278222"/>
    </source>
</evidence>
<dbReference type="AlphaFoldDB" id="A0A3N1KRS9"/>
<name>A0A3N1KRS9_9PROT</name>
<dbReference type="Proteomes" id="UP000278222">
    <property type="component" value="Unassembled WGS sequence"/>
</dbReference>
<dbReference type="EMBL" id="RJKX01000019">
    <property type="protein sequence ID" value="ROP81048.1"/>
    <property type="molecule type" value="Genomic_DNA"/>
</dbReference>